<dbReference type="PROSITE" id="PS50006">
    <property type="entry name" value="FHA_DOMAIN"/>
    <property type="match status" value="1"/>
</dbReference>
<dbReference type="Pfam" id="PF00563">
    <property type="entry name" value="EAL"/>
    <property type="match status" value="1"/>
</dbReference>
<dbReference type="PANTHER" id="PTHR33121">
    <property type="entry name" value="CYCLIC DI-GMP PHOSPHODIESTERASE PDEF"/>
    <property type="match status" value="1"/>
</dbReference>
<evidence type="ECO:0000313" key="3">
    <source>
        <dbReference type="EMBL" id="WPL16652.1"/>
    </source>
</evidence>
<dbReference type="InterPro" id="IPR050706">
    <property type="entry name" value="Cyclic-di-GMP_PDE-like"/>
</dbReference>
<dbReference type="SMART" id="SM00240">
    <property type="entry name" value="FHA"/>
    <property type="match status" value="1"/>
</dbReference>
<dbReference type="InterPro" id="IPR000253">
    <property type="entry name" value="FHA_dom"/>
</dbReference>
<evidence type="ECO:0000259" key="2">
    <source>
        <dbReference type="PROSITE" id="PS50883"/>
    </source>
</evidence>
<accession>A0ABZ0S6T5</accession>
<reference evidence="3 4" key="1">
    <citation type="journal article" date="2023" name="Microorganisms">
        <title>Thiorhodovibrio frisius and Trv. litoralis spp. nov., Two Novel Members from a Clade of Fastidious Purple Sulfur Bacteria That Exhibit Unique Red-Shifted Light-Harvesting Capabilities.</title>
        <authorList>
            <person name="Methner A."/>
            <person name="Kuzyk S.B."/>
            <person name="Petersen J."/>
            <person name="Bauer S."/>
            <person name="Brinkmann H."/>
            <person name="Sichau K."/>
            <person name="Wanner G."/>
            <person name="Wolf J."/>
            <person name="Neumann-Schaal M."/>
            <person name="Henke P."/>
            <person name="Tank M."/>
            <person name="Sproer C."/>
            <person name="Bunk B."/>
            <person name="Overmann J."/>
        </authorList>
    </citation>
    <scope>NUCLEOTIDE SEQUENCE [LARGE SCALE GENOMIC DNA]</scope>
    <source>
        <strain evidence="3 4">DSM 6702</strain>
    </source>
</reference>
<feature type="domain" description="EAL" evidence="2">
    <location>
        <begin position="123"/>
        <end position="364"/>
    </location>
</feature>
<dbReference type="CDD" id="cd01948">
    <property type="entry name" value="EAL"/>
    <property type="match status" value="1"/>
</dbReference>
<dbReference type="RefSeq" id="WP_328987195.1">
    <property type="nucleotide sequence ID" value="NZ_CP121472.1"/>
</dbReference>
<feature type="domain" description="FHA" evidence="1">
    <location>
        <begin position="28"/>
        <end position="77"/>
    </location>
</feature>
<gene>
    <name evidence="3" type="primary">cph2_5</name>
    <name evidence="3" type="ORF">Thiowin_01619</name>
</gene>
<evidence type="ECO:0000259" key="1">
    <source>
        <dbReference type="PROSITE" id="PS50006"/>
    </source>
</evidence>
<dbReference type="CDD" id="cd00060">
    <property type="entry name" value="FHA"/>
    <property type="match status" value="1"/>
</dbReference>
<dbReference type="PANTHER" id="PTHR33121:SF76">
    <property type="entry name" value="SIGNALING PROTEIN"/>
    <property type="match status" value="1"/>
</dbReference>
<name>A0ABZ0S6T5_9GAMM</name>
<dbReference type="SUPFAM" id="SSF141868">
    <property type="entry name" value="EAL domain-like"/>
    <property type="match status" value="1"/>
</dbReference>
<dbReference type="Pfam" id="PF00498">
    <property type="entry name" value="FHA"/>
    <property type="match status" value="1"/>
</dbReference>
<keyword evidence="4" id="KW-1185">Reference proteome</keyword>
<dbReference type="InterPro" id="IPR008984">
    <property type="entry name" value="SMAD_FHA_dom_sf"/>
</dbReference>
<dbReference type="SMART" id="SM00052">
    <property type="entry name" value="EAL"/>
    <property type="match status" value="1"/>
</dbReference>
<dbReference type="Gene3D" id="3.20.20.450">
    <property type="entry name" value="EAL domain"/>
    <property type="match status" value="1"/>
</dbReference>
<sequence>MSRSSWYLEGYVGASKRLRRVHLYQFPYQVGRHQECELTLDSTEVSRRHAELDMVDGQLVLRDLGSTNGSFINHQRIDKEQALFAGDVVHFADQEYRLIEQQPDDEHLFDRTNVRVGSLPENLPRGAREFQMLLLKGSVSAAFQPIVDMDGKTFAHEMLGRGAMEDLPNAPWPLFQLAESLEMEVHLSELFRQKGLEIAYNLHPHGRYFFNIHPRELNDPERLLRCVERIRTNFPQLQLVFEMHEAAVTNPALIRRIRDDLQAMKVGLAYDDFGAGQARLLELTEVPPDFVKFDIALVRDIDSAPEAKRQMLEMFQTFLVDMGIATLAEGVETAAEFHVLRDLGVQYYQGYYFGKPSPHISIDT</sequence>
<protein>
    <submittedName>
        <fullName evidence="3">Bacteriophytochrome cph2</fullName>
    </submittedName>
</protein>
<evidence type="ECO:0000313" key="4">
    <source>
        <dbReference type="Proteomes" id="UP001432180"/>
    </source>
</evidence>
<dbReference type="InterPro" id="IPR001633">
    <property type="entry name" value="EAL_dom"/>
</dbReference>
<dbReference type="PROSITE" id="PS50883">
    <property type="entry name" value="EAL"/>
    <property type="match status" value="1"/>
</dbReference>
<dbReference type="SUPFAM" id="SSF49879">
    <property type="entry name" value="SMAD/FHA domain"/>
    <property type="match status" value="1"/>
</dbReference>
<dbReference type="Gene3D" id="2.60.200.20">
    <property type="match status" value="1"/>
</dbReference>
<dbReference type="InterPro" id="IPR035919">
    <property type="entry name" value="EAL_sf"/>
</dbReference>
<proteinExistence type="predicted"/>
<organism evidence="3 4">
    <name type="scientific">Thiorhodovibrio winogradskyi</name>
    <dbReference type="NCBI Taxonomy" id="77007"/>
    <lineage>
        <taxon>Bacteria</taxon>
        <taxon>Pseudomonadati</taxon>
        <taxon>Pseudomonadota</taxon>
        <taxon>Gammaproteobacteria</taxon>
        <taxon>Chromatiales</taxon>
        <taxon>Chromatiaceae</taxon>
        <taxon>Thiorhodovibrio</taxon>
    </lineage>
</organism>
<dbReference type="EMBL" id="CP121472">
    <property type="protein sequence ID" value="WPL16652.1"/>
    <property type="molecule type" value="Genomic_DNA"/>
</dbReference>
<dbReference type="Proteomes" id="UP001432180">
    <property type="component" value="Chromosome"/>
</dbReference>